<comment type="caution">
    <text evidence="1">The sequence shown here is derived from an EMBL/GenBank/DDBJ whole genome shotgun (WGS) entry which is preliminary data.</text>
</comment>
<sequence>MEDSENNPFIITGAQENNQMTVKQTYFDLKNPMEWDIIKFHHFFIEKNKDRPEKLNYMKAADKLIKNLRDIVSTSANANTIRKALSLQKKAKLVGLALYNYAGILLDEPFMICLIVMLCGLLQVTQENQSYVSMLNRGVLGKLENVIISNKHESEHVDLKRKTTKSDMPEETPLGKGPRVLFEATSLHKPLLTKEIISNIAPIIVPWLKSLISNLEVQHEDIVKEINCHLYDQIKLASLLRSLNTIDEFDEKVNIPLKVVDDYEDGLRIVFQMEKNMMMTKALQFVKDPNGKIMTYNVNALAIVKENHREFATIEVSGGLMEQDHPHTLGDTMKTLLEESEML</sequence>
<proteinExistence type="predicted"/>
<reference evidence="1" key="1">
    <citation type="submission" date="2022-08" db="EMBL/GenBank/DDBJ databases">
        <authorList>
            <person name="Kallberg Y."/>
            <person name="Tangrot J."/>
            <person name="Rosling A."/>
        </authorList>
    </citation>
    <scope>NUCLEOTIDE SEQUENCE</scope>
    <source>
        <strain evidence="1">Wild A</strain>
    </source>
</reference>
<gene>
    <name evidence="1" type="ORF">FWILDA_LOCUS4611</name>
</gene>
<protein>
    <submittedName>
        <fullName evidence="1">452_t:CDS:1</fullName>
    </submittedName>
</protein>
<evidence type="ECO:0000313" key="2">
    <source>
        <dbReference type="Proteomes" id="UP001153678"/>
    </source>
</evidence>
<dbReference type="Proteomes" id="UP001153678">
    <property type="component" value="Unassembled WGS sequence"/>
</dbReference>
<evidence type="ECO:0000313" key="1">
    <source>
        <dbReference type="EMBL" id="CAI2170496.1"/>
    </source>
</evidence>
<organism evidence="1 2">
    <name type="scientific">Funneliformis geosporum</name>
    <dbReference type="NCBI Taxonomy" id="1117311"/>
    <lineage>
        <taxon>Eukaryota</taxon>
        <taxon>Fungi</taxon>
        <taxon>Fungi incertae sedis</taxon>
        <taxon>Mucoromycota</taxon>
        <taxon>Glomeromycotina</taxon>
        <taxon>Glomeromycetes</taxon>
        <taxon>Glomerales</taxon>
        <taxon>Glomeraceae</taxon>
        <taxon>Funneliformis</taxon>
    </lineage>
</organism>
<accession>A0A9W4WT93</accession>
<name>A0A9W4WT93_9GLOM</name>
<dbReference type="EMBL" id="CAMKVN010000706">
    <property type="protein sequence ID" value="CAI2170496.1"/>
    <property type="molecule type" value="Genomic_DNA"/>
</dbReference>
<keyword evidence="2" id="KW-1185">Reference proteome</keyword>
<dbReference type="OrthoDB" id="2380658at2759"/>
<dbReference type="AlphaFoldDB" id="A0A9W4WT93"/>